<dbReference type="EMBL" id="JACHJN010000005">
    <property type="protein sequence ID" value="MBB5957117.1"/>
    <property type="molecule type" value="Genomic_DNA"/>
</dbReference>
<reference evidence="2 3" key="1">
    <citation type="submission" date="2020-08" db="EMBL/GenBank/DDBJ databases">
        <title>Genomic Encyclopedia of Type Strains, Phase III (KMG-III): the genomes of soil and plant-associated and newly described type strains.</title>
        <authorList>
            <person name="Whitman W."/>
        </authorList>
    </citation>
    <scope>NUCLEOTIDE SEQUENCE [LARGE SCALE GENOMIC DNA]</scope>
    <source>
        <strain evidence="2 3">CECT 8640</strain>
    </source>
</reference>
<feature type="transmembrane region" description="Helical" evidence="1">
    <location>
        <begin position="16"/>
        <end position="36"/>
    </location>
</feature>
<keyword evidence="1" id="KW-0812">Transmembrane</keyword>
<organism evidence="2 3">
    <name type="scientific">Saccharothrix tamanrassetensis</name>
    <dbReference type="NCBI Taxonomy" id="1051531"/>
    <lineage>
        <taxon>Bacteria</taxon>
        <taxon>Bacillati</taxon>
        <taxon>Actinomycetota</taxon>
        <taxon>Actinomycetes</taxon>
        <taxon>Pseudonocardiales</taxon>
        <taxon>Pseudonocardiaceae</taxon>
        <taxon>Saccharothrix</taxon>
    </lineage>
</organism>
<evidence type="ECO:0000256" key="1">
    <source>
        <dbReference type="SAM" id="Phobius"/>
    </source>
</evidence>
<dbReference type="Proteomes" id="UP000547510">
    <property type="component" value="Unassembled WGS sequence"/>
</dbReference>
<protein>
    <recommendedName>
        <fullName evidence="4">Transmembrane protein</fullName>
    </recommendedName>
</protein>
<dbReference type="AlphaFoldDB" id="A0A841CLZ9"/>
<evidence type="ECO:0008006" key="4">
    <source>
        <dbReference type="Google" id="ProtNLM"/>
    </source>
</evidence>
<gene>
    <name evidence="2" type="ORF">FHS29_003710</name>
</gene>
<sequence>MTVRGEWRMDPVLHSALAYLAGLLLLVGAGGLLLTMEEEVGGEELMCGSAVTGLHGSITYDPHGERAAEVPVHKAVCEKAISTRRAWAWPVTVLGVLMTLGLVLAVPFVHPQPTWWSDKPPWGGHR</sequence>
<keyword evidence="1" id="KW-1133">Transmembrane helix</keyword>
<name>A0A841CLZ9_9PSEU</name>
<comment type="caution">
    <text evidence="2">The sequence shown here is derived from an EMBL/GenBank/DDBJ whole genome shotgun (WGS) entry which is preliminary data.</text>
</comment>
<evidence type="ECO:0000313" key="3">
    <source>
        <dbReference type="Proteomes" id="UP000547510"/>
    </source>
</evidence>
<keyword evidence="3" id="KW-1185">Reference proteome</keyword>
<evidence type="ECO:0000313" key="2">
    <source>
        <dbReference type="EMBL" id="MBB5957117.1"/>
    </source>
</evidence>
<feature type="transmembrane region" description="Helical" evidence="1">
    <location>
        <begin position="87"/>
        <end position="109"/>
    </location>
</feature>
<accession>A0A841CLZ9</accession>
<keyword evidence="1" id="KW-0472">Membrane</keyword>
<proteinExistence type="predicted"/>